<feature type="domain" description="DUF7715" evidence="1">
    <location>
        <begin position="8"/>
        <end position="132"/>
    </location>
</feature>
<dbReference type="Proteomes" id="UP001501231">
    <property type="component" value="Unassembled WGS sequence"/>
</dbReference>
<keyword evidence="3" id="KW-1185">Reference proteome</keyword>
<reference evidence="3" key="1">
    <citation type="journal article" date="2019" name="Int. J. Syst. Evol. Microbiol.">
        <title>The Global Catalogue of Microorganisms (GCM) 10K type strain sequencing project: providing services to taxonomists for standard genome sequencing and annotation.</title>
        <authorList>
            <consortium name="The Broad Institute Genomics Platform"/>
            <consortium name="The Broad Institute Genome Sequencing Center for Infectious Disease"/>
            <person name="Wu L."/>
            <person name="Ma J."/>
        </authorList>
    </citation>
    <scope>NUCLEOTIDE SEQUENCE [LARGE SCALE GENOMIC DNA]</scope>
    <source>
        <strain evidence="3">JCM 3325</strain>
    </source>
</reference>
<dbReference type="Pfam" id="PF24831">
    <property type="entry name" value="DUF7715"/>
    <property type="match status" value="1"/>
</dbReference>
<evidence type="ECO:0000313" key="3">
    <source>
        <dbReference type="Proteomes" id="UP001501231"/>
    </source>
</evidence>
<dbReference type="InterPro" id="IPR056132">
    <property type="entry name" value="DUF7715"/>
</dbReference>
<evidence type="ECO:0000259" key="1">
    <source>
        <dbReference type="Pfam" id="PF24831"/>
    </source>
</evidence>
<evidence type="ECO:0000313" key="2">
    <source>
        <dbReference type="EMBL" id="GAA2425190.1"/>
    </source>
</evidence>
<name>A0ABP5WDK4_9ACTN</name>
<sequence>MRKGGTALKLLTATNATQGYRGNDFAWCVEGELVHIGVVCPRDEGDPDGGCGCGRSFAGLNSHRATTTAMVREIPGFTDDDYVLAIRSSLEQQGCDASFAEHEAALLRILVRDWPVGAIVERRLDEIVVRQVVQP</sequence>
<proteinExistence type="predicted"/>
<gene>
    <name evidence="2" type="ORF">GCM10010191_41750</name>
</gene>
<dbReference type="EMBL" id="BAAARW010000015">
    <property type="protein sequence ID" value="GAA2425190.1"/>
    <property type="molecule type" value="Genomic_DNA"/>
</dbReference>
<protein>
    <recommendedName>
        <fullName evidence="1">DUF7715 domain-containing protein</fullName>
    </recommendedName>
</protein>
<organism evidence="2 3">
    <name type="scientific">Actinomadura vinacea</name>
    <dbReference type="NCBI Taxonomy" id="115336"/>
    <lineage>
        <taxon>Bacteria</taxon>
        <taxon>Bacillati</taxon>
        <taxon>Actinomycetota</taxon>
        <taxon>Actinomycetes</taxon>
        <taxon>Streptosporangiales</taxon>
        <taxon>Thermomonosporaceae</taxon>
        <taxon>Actinomadura</taxon>
    </lineage>
</organism>
<accession>A0ABP5WDK4</accession>
<comment type="caution">
    <text evidence="2">The sequence shown here is derived from an EMBL/GenBank/DDBJ whole genome shotgun (WGS) entry which is preliminary data.</text>
</comment>